<dbReference type="Gene3D" id="3.40.50.720">
    <property type="entry name" value="NAD(P)-binding Rossmann-like Domain"/>
    <property type="match status" value="1"/>
</dbReference>
<name>A0A9W8QRB7_9HYPO</name>
<dbReference type="PANTHER" id="PTHR42760:SF133">
    <property type="entry name" value="3-OXOACYL-[ACYL-CARRIER-PROTEIN] REDUCTASE"/>
    <property type="match status" value="1"/>
</dbReference>
<dbReference type="CDD" id="cd05233">
    <property type="entry name" value="SDR_c"/>
    <property type="match status" value="1"/>
</dbReference>
<dbReference type="AlphaFoldDB" id="A0A9W8QRB7"/>
<dbReference type="PANTHER" id="PTHR42760">
    <property type="entry name" value="SHORT-CHAIN DEHYDROGENASES/REDUCTASES FAMILY MEMBER"/>
    <property type="match status" value="1"/>
</dbReference>
<gene>
    <name evidence="4" type="ORF">NW755_014179</name>
</gene>
<evidence type="ECO:0000313" key="5">
    <source>
        <dbReference type="Proteomes" id="UP001152087"/>
    </source>
</evidence>
<dbReference type="FunFam" id="3.40.50.720:FF:000084">
    <property type="entry name" value="Short-chain dehydrogenase reductase"/>
    <property type="match status" value="1"/>
</dbReference>
<dbReference type="EMBL" id="JAOQAV010000144">
    <property type="protein sequence ID" value="KAJ4176875.1"/>
    <property type="molecule type" value="Genomic_DNA"/>
</dbReference>
<keyword evidence="3" id="KW-0560">Oxidoreductase</keyword>
<evidence type="ECO:0000313" key="4">
    <source>
        <dbReference type="EMBL" id="KAJ4176875.1"/>
    </source>
</evidence>
<dbReference type="Pfam" id="PF13561">
    <property type="entry name" value="adh_short_C2"/>
    <property type="match status" value="1"/>
</dbReference>
<dbReference type="Proteomes" id="UP001152087">
    <property type="component" value="Unassembled WGS sequence"/>
</dbReference>
<keyword evidence="2" id="KW-0521">NADP</keyword>
<sequence>MASSISSSHKSALGVPGYALVTGAGSGIGRATSLLLAREGCAGIALADFNEKAALAVKEEVTAVATNPNFKAVTVTADVRDENSVKAMIAEAVKAFGRLDYAVNCAGIGFKKAIGSTETPDWDRVLGTNLTGVFFCVREEIRQMEAQEPRDNGTYAPLQRGSIVNIASLAAVSGLYHSGAYTAAKHGVLGLTRTSSLDHPQVKQNAVVPGWIKTPLTDAPGEMRTNALDRANNWTPLKRFGLPEEVAEAVVWLLGDRSNFVHGNFVTIDGGYLTQ</sequence>
<dbReference type="SUPFAM" id="SSF51735">
    <property type="entry name" value="NAD(P)-binding Rossmann-fold domains"/>
    <property type="match status" value="1"/>
</dbReference>
<comment type="similarity">
    <text evidence="1">Belongs to the short-chain dehydrogenases/reductases (SDR) family.</text>
</comment>
<reference evidence="4" key="1">
    <citation type="submission" date="2022-09" db="EMBL/GenBank/DDBJ databases">
        <title>Fusarium specimens isolated from Avocado Roots.</title>
        <authorList>
            <person name="Stajich J."/>
            <person name="Roper C."/>
            <person name="Heimlech-Rivalta G."/>
        </authorList>
    </citation>
    <scope>NUCLEOTIDE SEQUENCE</scope>
    <source>
        <strain evidence="4">A02</strain>
    </source>
</reference>
<accession>A0A9W8QRB7</accession>
<keyword evidence="5" id="KW-1185">Reference proteome</keyword>
<protein>
    <recommendedName>
        <fullName evidence="6">NAD(P)-binding protein</fullName>
    </recommendedName>
</protein>
<evidence type="ECO:0008006" key="6">
    <source>
        <dbReference type="Google" id="ProtNLM"/>
    </source>
</evidence>
<dbReference type="PRINTS" id="PR00080">
    <property type="entry name" value="SDRFAMILY"/>
</dbReference>
<dbReference type="InterPro" id="IPR036291">
    <property type="entry name" value="NAD(P)-bd_dom_sf"/>
</dbReference>
<dbReference type="InterPro" id="IPR002347">
    <property type="entry name" value="SDR_fam"/>
</dbReference>
<dbReference type="PRINTS" id="PR00081">
    <property type="entry name" value="GDHRDH"/>
</dbReference>
<evidence type="ECO:0000256" key="3">
    <source>
        <dbReference type="ARBA" id="ARBA00023002"/>
    </source>
</evidence>
<evidence type="ECO:0000256" key="2">
    <source>
        <dbReference type="ARBA" id="ARBA00022857"/>
    </source>
</evidence>
<evidence type="ECO:0000256" key="1">
    <source>
        <dbReference type="ARBA" id="ARBA00006484"/>
    </source>
</evidence>
<proteinExistence type="inferred from homology"/>
<comment type="caution">
    <text evidence="4">The sequence shown here is derived from an EMBL/GenBank/DDBJ whole genome shotgun (WGS) entry which is preliminary data.</text>
</comment>
<dbReference type="GO" id="GO:0016616">
    <property type="term" value="F:oxidoreductase activity, acting on the CH-OH group of donors, NAD or NADP as acceptor"/>
    <property type="evidence" value="ECO:0007669"/>
    <property type="project" value="TreeGrafter"/>
</dbReference>
<organism evidence="4 5">
    <name type="scientific">Fusarium falciforme</name>
    <dbReference type="NCBI Taxonomy" id="195108"/>
    <lineage>
        <taxon>Eukaryota</taxon>
        <taxon>Fungi</taxon>
        <taxon>Dikarya</taxon>
        <taxon>Ascomycota</taxon>
        <taxon>Pezizomycotina</taxon>
        <taxon>Sordariomycetes</taxon>
        <taxon>Hypocreomycetidae</taxon>
        <taxon>Hypocreales</taxon>
        <taxon>Nectriaceae</taxon>
        <taxon>Fusarium</taxon>
        <taxon>Fusarium solani species complex</taxon>
    </lineage>
</organism>